<dbReference type="GO" id="GO:0031573">
    <property type="term" value="P:mitotic intra-S DNA damage checkpoint signaling"/>
    <property type="evidence" value="ECO:0007669"/>
    <property type="project" value="TreeGrafter"/>
</dbReference>
<evidence type="ECO:0008006" key="4">
    <source>
        <dbReference type="Google" id="ProtNLM"/>
    </source>
</evidence>
<gene>
    <name evidence="2" type="ORF">N0F65_007826</name>
</gene>
<dbReference type="AlphaFoldDB" id="A0AAV2Z1A4"/>
<sequence length="364" mass="40568">MELQYEVPEENLKTFVAALHYLAQVGKELSIECDATQRVVFRALNDAHSASGQIVFDRSFFSHARVHMPPPLQLTPSRILPFVKAKVYAKSCCNLFRTLKHVQALRLTFALEDLSPDEQQELRDSITSGQDEEVEMDCRELTWTLQCDFDVTKTHAMKVHASQIMRAVFDRASCGSRWATRQFHLSSLLAHIHHTNEVCVTCSDSHVKFESYFPSTADGKAQLHTETAVESAEFSEYVLAPGGGNDPSSIDNEVKLIFGLKELRALMAFCKASDLSDIKFYFSSGGSPVLFATEFASSAKFSVELTLSTVTTFLPAASQSRSSDDGMEVMPILHQALLQNEATSESDASQPIRYLTHSKRPRIS</sequence>
<dbReference type="GO" id="GO:0030896">
    <property type="term" value="C:checkpoint clamp complex"/>
    <property type="evidence" value="ECO:0007669"/>
    <property type="project" value="InterPro"/>
</dbReference>
<dbReference type="SUPFAM" id="SSF55979">
    <property type="entry name" value="DNA clamp"/>
    <property type="match status" value="1"/>
</dbReference>
<organism evidence="2 3">
    <name type="scientific">Lagenidium giganteum</name>
    <dbReference type="NCBI Taxonomy" id="4803"/>
    <lineage>
        <taxon>Eukaryota</taxon>
        <taxon>Sar</taxon>
        <taxon>Stramenopiles</taxon>
        <taxon>Oomycota</taxon>
        <taxon>Peronosporomycetes</taxon>
        <taxon>Pythiales</taxon>
        <taxon>Pythiaceae</taxon>
    </lineage>
</organism>
<accession>A0AAV2Z1A4</accession>
<dbReference type="GO" id="GO:0071479">
    <property type="term" value="P:cellular response to ionizing radiation"/>
    <property type="evidence" value="ECO:0007669"/>
    <property type="project" value="TreeGrafter"/>
</dbReference>
<dbReference type="Gene3D" id="3.70.10.10">
    <property type="match status" value="1"/>
</dbReference>
<evidence type="ECO:0000256" key="1">
    <source>
        <dbReference type="SAM" id="MobiDB-lite"/>
    </source>
</evidence>
<comment type="caution">
    <text evidence="2">The sequence shown here is derived from an EMBL/GenBank/DDBJ whole genome shotgun (WGS) entry which is preliminary data.</text>
</comment>
<dbReference type="EMBL" id="DAKRPA010000068">
    <property type="protein sequence ID" value="DBA00201.1"/>
    <property type="molecule type" value="Genomic_DNA"/>
</dbReference>
<dbReference type="InterPro" id="IPR046938">
    <property type="entry name" value="DNA_clamp_sf"/>
</dbReference>
<dbReference type="Pfam" id="PF04139">
    <property type="entry name" value="Rad9"/>
    <property type="match status" value="1"/>
</dbReference>
<evidence type="ECO:0000313" key="2">
    <source>
        <dbReference type="EMBL" id="DBA00201.1"/>
    </source>
</evidence>
<feature type="region of interest" description="Disordered" evidence="1">
    <location>
        <begin position="341"/>
        <end position="364"/>
    </location>
</feature>
<dbReference type="GO" id="GO:0000076">
    <property type="term" value="P:DNA replication checkpoint signaling"/>
    <property type="evidence" value="ECO:0007669"/>
    <property type="project" value="TreeGrafter"/>
</dbReference>
<dbReference type="GO" id="GO:0006281">
    <property type="term" value="P:DNA repair"/>
    <property type="evidence" value="ECO:0007669"/>
    <property type="project" value="TreeGrafter"/>
</dbReference>
<dbReference type="InterPro" id="IPR007268">
    <property type="entry name" value="Rad9/Ddc1"/>
</dbReference>
<dbReference type="PANTHER" id="PTHR15237">
    <property type="entry name" value="DNA REPAIR PROTEIN RAD9"/>
    <property type="match status" value="1"/>
</dbReference>
<protein>
    <recommendedName>
        <fullName evidence="4">Cell cycle checkpoint control protein RAD9A</fullName>
    </recommendedName>
</protein>
<reference evidence="2" key="2">
    <citation type="journal article" date="2023" name="Microbiol Resour">
        <title>Decontamination and Annotation of the Draft Genome Sequence of the Oomycete Lagenidium giganteum ARSEF 373.</title>
        <authorList>
            <person name="Morgan W.R."/>
            <person name="Tartar A."/>
        </authorList>
    </citation>
    <scope>NUCLEOTIDE SEQUENCE</scope>
    <source>
        <strain evidence="2">ARSEF 373</strain>
    </source>
</reference>
<dbReference type="Proteomes" id="UP001146120">
    <property type="component" value="Unassembled WGS sequence"/>
</dbReference>
<reference evidence="2" key="1">
    <citation type="submission" date="2022-11" db="EMBL/GenBank/DDBJ databases">
        <authorList>
            <person name="Morgan W.R."/>
            <person name="Tartar A."/>
        </authorList>
    </citation>
    <scope>NUCLEOTIDE SEQUENCE</scope>
    <source>
        <strain evidence="2">ARSEF 373</strain>
    </source>
</reference>
<proteinExistence type="predicted"/>
<name>A0AAV2Z1A4_9STRA</name>
<keyword evidence="3" id="KW-1185">Reference proteome</keyword>
<dbReference type="PANTHER" id="PTHR15237:SF0">
    <property type="entry name" value="CELL CYCLE CHECKPOINT CONTROL PROTEIN"/>
    <property type="match status" value="1"/>
</dbReference>
<evidence type="ECO:0000313" key="3">
    <source>
        <dbReference type="Proteomes" id="UP001146120"/>
    </source>
</evidence>